<protein>
    <submittedName>
        <fullName evidence="1">Uncharacterized protein</fullName>
    </submittedName>
</protein>
<organism evidence="1 2">
    <name type="scientific">Eumeta variegata</name>
    <name type="common">Bagworm moth</name>
    <name type="synonym">Eumeta japonica</name>
    <dbReference type="NCBI Taxonomy" id="151549"/>
    <lineage>
        <taxon>Eukaryota</taxon>
        <taxon>Metazoa</taxon>
        <taxon>Ecdysozoa</taxon>
        <taxon>Arthropoda</taxon>
        <taxon>Hexapoda</taxon>
        <taxon>Insecta</taxon>
        <taxon>Pterygota</taxon>
        <taxon>Neoptera</taxon>
        <taxon>Endopterygota</taxon>
        <taxon>Lepidoptera</taxon>
        <taxon>Glossata</taxon>
        <taxon>Ditrysia</taxon>
        <taxon>Tineoidea</taxon>
        <taxon>Psychidae</taxon>
        <taxon>Oiketicinae</taxon>
        <taxon>Eumeta</taxon>
    </lineage>
</organism>
<dbReference type="AlphaFoldDB" id="A0A4C1VIK3"/>
<gene>
    <name evidence="1" type="ORF">EVAR_23774_1</name>
</gene>
<proteinExistence type="predicted"/>
<evidence type="ECO:0000313" key="2">
    <source>
        <dbReference type="Proteomes" id="UP000299102"/>
    </source>
</evidence>
<dbReference type="Proteomes" id="UP000299102">
    <property type="component" value="Unassembled WGS sequence"/>
</dbReference>
<evidence type="ECO:0000313" key="1">
    <source>
        <dbReference type="EMBL" id="GBP37724.1"/>
    </source>
</evidence>
<comment type="caution">
    <text evidence="1">The sequence shown here is derived from an EMBL/GenBank/DDBJ whole genome shotgun (WGS) entry which is preliminary data.</text>
</comment>
<reference evidence="1 2" key="1">
    <citation type="journal article" date="2019" name="Commun. Biol.">
        <title>The bagworm genome reveals a unique fibroin gene that provides high tensile strength.</title>
        <authorList>
            <person name="Kono N."/>
            <person name="Nakamura H."/>
            <person name="Ohtoshi R."/>
            <person name="Tomita M."/>
            <person name="Numata K."/>
            <person name="Arakawa K."/>
        </authorList>
    </citation>
    <scope>NUCLEOTIDE SEQUENCE [LARGE SCALE GENOMIC DNA]</scope>
</reference>
<dbReference type="EMBL" id="BGZK01000337">
    <property type="protein sequence ID" value="GBP37724.1"/>
    <property type="molecule type" value="Genomic_DNA"/>
</dbReference>
<keyword evidence="2" id="KW-1185">Reference proteome</keyword>
<accession>A0A4C1VIK3</accession>
<name>A0A4C1VIK3_EUMVA</name>
<sequence length="156" mass="17337">MLCGRLTCAANCRLDDCQTVGFNHQLPQESSQSQVYWGESTRIDTGQSLYVSCRHMVHHDHVVMRRMCGTAFCCCFLLLLLETVCSNTRSIRVFCLRFAVALQRPPLGPSNDRAMRGMFNLRVVVGAPLAPVRRASAGRATLEHARPQRAGGTARD</sequence>